<accession>A0A8G0LMB3</accession>
<protein>
    <submittedName>
        <fullName evidence="2">Uncharacterized protein</fullName>
    </submittedName>
</protein>
<reference evidence="2 3" key="1">
    <citation type="journal article" date="2021" name="BMC Genomics">
        <title>Telomere-to-telomere genome assembly of asparaginase-producing Trichoderma simmonsii.</title>
        <authorList>
            <person name="Chung D."/>
            <person name="Kwon Y.M."/>
            <person name="Yang Y."/>
        </authorList>
    </citation>
    <scope>NUCLEOTIDE SEQUENCE [LARGE SCALE GENOMIC DNA]</scope>
    <source>
        <strain evidence="2 3">GH-Sj1</strain>
    </source>
</reference>
<feature type="compositionally biased region" description="Low complexity" evidence="1">
    <location>
        <begin position="1"/>
        <end position="11"/>
    </location>
</feature>
<dbReference type="EMBL" id="CP075868">
    <property type="protein sequence ID" value="QYT02306.1"/>
    <property type="molecule type" value="Genomic_DNA"/>
</dbReference>
<evidence type="ECO:0000256" key="1">
    <source>
        <dbReference type="SAM" id="MobiDB-lite"/>
    </source>
</evidence>
<gene>
    <name evidence="2" type="ORF">H0G86_009312</name>
</gene>
<sequence length="512" mass="60490">MSETPTLQEPLQEPPPPPILERNGFQVRNRVFSIDGVEREDGPRLQKLFNPSTLSQPQDQRYTETDTLKLYKKRFFTAQLQFYEIPFKKSSSKPQLHLLLQDAVRQGKCDRLPLSILELETIMRADHEPLQAEWEANYIAWRKEKRRRNDEALRLAKRREDEAFRSARSASERAALDPERFIVTYFLTNGKQDMTKVRRPLVLRKVQNARKFEVMAKKRAPSLFIWHLRSDPNVYIGWSREKVLDLAYRTAKDDEKANKARLKTLWEQQLERHREYIAQAQLGEPSRGPNKQPEGFSLDRCKGSYVVRCKEIADEWLSFLKGRTFTMDIWPRDENTLVAAFDFGLIEGTMILGMTEDLLKDDPYESDQDDEARFSDEEEEEISLEEEMRRFLEWGSGRKRKRRDEAELAAKRQRRAAEPVPEFRQRRVYFRSRGRRTDKGQVVYEPDAGHLDFRTDDCVEFAGRVYLMSWVGKNVWFYGYKVSDTPRVEPEDYDTLFKRSGSRYIKSDVKNL</sequence>
<dbReference type="AlphaFoldDB" id="A0A8G0LMB3"/>
<organism evidence="2 3">
    <name type="scientific">Trichoderma simmonsii</name>
    <dbReference type="NCBI Taxonomy" id="1491479"/>
    <lineage>
        <taxon>Eukaryota</taxon>
        <taxon>Fungi</taxon>
        <taxon>Dikarya</taxon>
        <taxon>Ascomycota</taxon>
        <taxon>Pezizomycotina</taxon>
        <taxon>Sordariomycetes</taxon>
        <taxon>Hypocreomycetidae</taxon>
        <taxon>Hypocreales</taxon>
        <taxon>Hypocreaceae</taxon>
        <taxon>Trichoderma</taxon>
    </lineage>
</organism>
<evidence type="ECO:0000313" key="2">
    <source>
        <dbReference type="EMBL" id="QYT02306.1"/>
    </source>
</evidence>
<feature type="region of interest" description="Disordered" evidence="1">
    <location>
        <begin position="1"/>
        <end position="22"/>
    </location>
</feature>
<evidence type="ECO:0000313" key="3">
    <source>
        <dbReference type="Proteomes" id="UP000826661"/>
    </source>
</evidence>
<dbReference type="Proteomes" id="UP000826661">
    <property type="component" value="Chromosome V"/>
</dbReference>
<name>A0A8G0LMB3_9HYPO</name>
<keyword evidence="3" id="KW-1185">Reference proteome</keyword>
<proteinExistence type="predicted"/>